<comment type="caution">
    <text evidence="1">The sequence shown here is derived from an EMBL/GenBank/DDBJ whole genome shotgun (WGS) entry which is preliminary data.</text>
</comment>
<dbReference type="EMBL" id="QGKY02000094">
    <property type="protein sequence ID" value="KAF2604826.1"/>
    <property type="molecule type" value="Genomic_DNA"/>
</dbReference>
<dbReference type="AlphaFoldDB" id="A0A8S9LHN2"/>
<accession>A0A8S9LHN2</accession>
<gene>
    <name evidence="1" type="ORF">F2Q70_00026857</name>
</gene>
<name>A0A8S9LHN2_BRACR</name>
<sequence>MIFGLEIEPEESRGEGLRCCFSLNPPVKLNVSFPMSTRRSSRLVLRERDQKVDDFTRLRSTVAVVAGEIEPEESPEPVHETRLSRCVKLYWDPKVSIFFFGFISLGGVKWEEIKARELAAGNKLPLLIYISRVSLLIRRSIRANASSTCPLINSASKISATKSIFSSMPASLSIMIIITRLAVCTLPSSNKLSITDLKRDEYGTCPSSIMLSKAVLASPGSPFLTKLSINISVSKLPTSYNGDHSGFQIKEETFPRNFAVTTKRALERSTWSVWSTITEPVSPQTLTSSPGQAFCNGHSNLSFPHLFVGDMGHASSLQLLLPCQENSPNELDLGKAIELRDLRSSNTSYRAHQPADDGVMIVIPTELSGNGTVFTTSFR</sequence>
<reference evidence="1" key="1">
    <citation type="submission" date="2019-12" db="EMBL/GenBank/DDBJ databases">
        <title>Genome sequencing and annotation of Brassica cretica.</title>
        <authorList>
            <person name="Studholme D.J."/>
            <person name="Sarris P.F."/>
        </authorList>
    </citation>
    <scope>NUCLEOTIDE SEQUENCE</scope>
    <source>
        <strain evidence="1">PFS-102/07</strain>
        <tissue evidence="1">Leaf</tissue>
    </source>
</reference>
<protein>
    <submittedName>
        <fullName evidence="1">Uncharacterized protein</fullName>
    </submittedName>
</protein>
<proteinExistence type="predicted"/>
<organism evidence="1">
    <name type="scientific">Brassica cretica</name>
    <name type="common">Mustard</name>
    <dbReference type="NCBI Taxonomy" id="69181"/>
    <lineage>
        <taxon>Eukaryota</taxon>
        <taxon>Viridiplantae</taxon>
        <taxon>Streptophyta</taxon>
        <taxon>Embryophyta</taxon>
        <taxon>Tracheophyta</taxon>
        <taxon>Spermatophyta</taxon>
        <taxon>Magnoliopsida</taxon>
        <taxon>eudicotyledons</taxon>
        <taxon>Gunneridae</taxon>
        <taxon>Pentapetalae</taxon>
        <taxon>rosids</taxon>
        <taxon>malvids</taxon>
        <taxon>Brassicales</taxon>
        <taxon>Brassicaceae</taxon>
        <taxon>Brassiceae</taxon>
        <taxon>Brassica</taxon>
    </lineage>
</organism>
<evidence type="ECO:0000313" key="1">
    <source>
        <dbReference type="EMBL" id="KAF2604826.1"/>
    </source>
</evidence>